<keyword evidence="9" id="KW-1185">Reference proteome</keyword>
<dbReference type="PIRSF" id="PIRSF006060">
    <property type="entry name" value="AA_transporter"/>
    <property type="match status" value="1"/>
</dbReference>
<proteinExistence type="predicted"/>
<dbReference type="PANTHER" id="PTHR45649:SF14">
    <property type="entry name" value="GABA PERMEASE"/>
    <property type="match status" value="1"/>
</dbReference>
<dbReference type="Gene3D" id="1.20.1740.10">
    <property type="entry name" value="Amino acid/polyamine transporter I"/>
    <property type="match status" value="1"/>
</dbReference>
<dbReference type="Proteomes" id="UP001565368">
    <property type="component" value="Unassembled WGS sequence"/>
</dbReference>
<dbReference type="InterPro" id="IPR004840">
    <property type="entry name" value="Amino_acid_permease_CS"/>
</dbReference>
<feature type="transmembrane region" description="Helical" evidence="7">
    <location>
        <begin position="275"/>
        <end position="304"/>
    </location>
</feature>
<feature type="transmembrane region" description="Helical" evidence="7">
    <location>
        <begin position="165"/>
        <end position="184"/>
    </location>
</feature>
<dbReference type="RefSeq" id="XP_069205951.1">
    <property type="nucleotide sequence ID" value="XM_069356110.1"/>
</dbReference>
<evidence type="ECO:0000256" key="2">
    <source>
        <dbReference type="ARBA" id="ARBA00022448"/>
    </source>
</evidence>
<feature type="transmembrane region" description="Helical" evidence="7">
    <location>
        <begin position="448"/>
        <end position="470"/>
    </location>
</feature>
<evidence type="ECO:0000256" key="4">
    <source>
        <dbReference type="ARBA" id="ARBA00022989"/>
    </source>
</evidence>
<reference evidence="8 9" key="1">
    <citation type="submission" date="2023-08" db="EMBL/GenBank/DDBJ databases">
        <title>Annotated Genome Sequence of Vanrija albida AlHP1.</title>
        <authorList>
            <person name="Herzog R."/>
        </authorList>
    </citation>
    <scope>NUCLEOTIDE SEQUENCE [LARGE SCALE GENOMIC DNA]</scope>
    <source>
        <strain evidence="8 9">AlHP1</strain>
    </source>
</reference>
<keyword evidence="4 7" id="KW-1133">Transmembrane helix</keyword>
<feature type="transmembrane region" description="Helical" evidence="7">
    <location>
        <begin position="405"/>
        <end position="427"/>
    </location>
</feature>
<evidence type="ECO:0000256" key="5">
    <source>
        <dbReference type="ARBA" id="ARBA00023136"/>
    </source>
</evidence>
<dbReference type="Pfam" id="PF13520">
    <property type="entry name" value="AA_permease_2"/>
    <property type="match status" value="1"/>
</dbReference>
<evidence type="ECO:0000256" key="7">
    <source>
        <dbReference type="SAM" id="Phobius"/>
    </source>
</evidence>
<feature type="transmembrane region" description="Helical" evidence="7">
    <location>
        <begin position="238"/>
        <end position="255"/>
    </location>
</feature>
<feature type="transmembrane region" description="Helical" evidence="7">
    <location>
        <begin position="324"/>
        <end position="344"/>
    </location>
</feature>
<feature type="transmembrane region" description="Helical" evidence="7">
    <location>
        <begin position="476"/>
        <end position="497"/>
    </location>
</feature>
<feature type="transmembrane region" description="Helical" evidence="7">
    <location>
        <begin position="43"/>
        <end position="67"/>
    </location>
</feature>
<keyword evidence="3 7" id="KW-0812">Transmembrane</keyword>
<feature type="transmembrane region" description="Helical" evidence="7">
    <location>
        <begin position="196"/>
        <end position="218"/>
    </location>
</feature>
<feature type="region of interest" description="Disordered" evidence="6">
    <location>
        <begin position="1"/>
        <end position="22"/>
    </location>
</feature>
<comment type="subcellular location">
    <subcellularLocation>
        <location evidence="1">Membrane</location>
        <topology evidence="1">Multi-pass membrane protein</topology>
    </subcellularLocation>
</comment>
<comment type="caution">
    <text evidence="8">The sequence shown here is derived from an EMBL/GenBank/DDBJ whole genome shotgun (WGS) entry which is preliminary data.</text>
</comment>
<evidence type="ECO:0000313" key="8">
    <source>
        <dbReference type="EMBL" id="KAL1406007.1"/>
    </source>
</evidence>
<dbReference type="PROSITE" id="PS00218">
    <property type="entry name" value="AMINO_ACID_PERMEASE_1"/>
    <property type="match status" value="1"/>
</dbReference>
<protein>
    <recommendedName>
        <fullName evidence="10">Amino acid permease/ SLC12A domain-containing protein</fullName>
    </recommendedName>
</protein>
<gene>
    <name evidence="8" type="ORF">Q8F55_007690</name>
</gene>
<accession>A0ABR3PUG7</accession>
<dbReference type="EMBL" id="JBBXJM010000006">
    <property type="protein sequence ID" value="KAL1406007.1"/>
    <property type="molecule type" value="Genomic_DNA"/>
</dbReference>
<keyword evidence="2" id="KW-0813">Transport</keyword>
<evidence type="ECO:0000256" key="1">
    <source>
        <dbReference type="ARBA" id="ARBA00004141"/>
    </source>
</evidence>
<evidence type="ECO:0000256" key="3">
    <source>
        <dbReference type="ARBA" id="ARBA00022692"/>
    </source>
</evidence>
<dbReference type="PANTHER" id="PTHR45649">
    <property type="entry name" value="AMINO-ACID PERMEASE BAT1"/>
    <property type="match status" value="1"/>
</dbReference>
<evidence type="ECO:0008006" key="10">
    <source>
        <dbReference type="Google" id="ProtNLM"/>
    </source>
</evidence>
<evidence type="ECO:0000256" key="6">
    <source>
        <dbReference type="SAM" id="MobiDB-lite"/>
    </source>
</evidence>
<dbReference type="GeneID" id="95988733"/>
<name>A0ABR3PUG7_9TREE</name>
<dbReference type="InterPro" id="IPR002293">
    <property type="entry name" value="AA/rel_permease1"/>
</dbReference>
<organism evidence="8 9">
    <name type="scientific">Vanrija albida</name>
    <dbReference type="NCBI Taxonomy" id="181172"/>
    <lineage>
        <taxon>Eukaryota</taxon>
        <taxon>Fungi</taxon>
        <taxon>Dikarya</taxon>
        <taxon>Basidiomycota</taxon>
        <taxon>Agaricomycotina</taxon>
        <taxon>Tremellomycetes</taxon>
        <taxon>Trichosporonales</taxon>
        <taxon>Trichosporonaceae</taxon>
        <taxon>Vanrija</taxon>
    </lineage>
</organism>
<sequence>MEHKTAASVSPYEDKSPDGGTSVAVRHVDGDERAALRRGFTPLAMLGLAFGLINSWTAMAASLPVILGTGGPVAMVYGLLVSAAGTLATGVSMAEMCHVLPMAGGQYDWAYMLAPHRLRNPLAFVTGWLACAGWVALLPAGCAFCTNFVLGLVAFWHDTFPAAPWHTFLVMCAFGFLTFVLNAFGIRVLPALDRFAGAWSVAGMLVVCATLLATSAGAYQPPRAVFAQFTNETGWPDGLAFVLGLLQSTLGLTAFDAASHMVEEMPRPAVNAPKVMVLAIALGAVTGWIFTIVLLFCLRDFAAVLASPAGPLLEIYYQATGHRAGATCLLMFNLLAMTLSIQAVNTVSSRMVMSFARDRGLGHLSRFVAPIHPTLRVPLWAVAFVTLWVVVISLIYLGSSAALNGIIASAVVFLQASYAVPIALVLVRGERCYAGHTRSWSLGRARRPVNALALAFLSLTSVCFLFPPALPVAGSSMNYAVVVFGAVLLMCGATWAIDGRRNFHGPGDVEDRLAAAKGA</sequence>
<keyword evidence="5 7" id="KW-0472">Membrane</keyword>
<feature type="transmembrane region" description="Helical" evidence="7">
    <location>
        <begin position="73"/>
        <end position="94"/>
    </location>
</feature>
<feature type="transmembrane region" description="Helical" evidence="7">
    <location>
        <begin position="122"/>
        <end position="153"/>
    </location>
</feature>
<feature type="transmembrane region" description="Helical" evidence="7">
    <location>
        <begin position="379"/>
        <end position="399"/>
    </location>
</feature>
<evidence type="ECO:0000313" key="9">
    <source>
        <dbReference type="Proteomes" id="UP001565368"/>
    </source>
</evidence>